<dbReference type="PANTHER" id="PTHR42742:SF3">
    <property type="entry name" value="FRUCTOKINASE"/>
    <property type="match status" value="1"/>
</dbReference>
<dbReference type="SUPFAM" id="SSF51182">
    <property type="entry name" value="RmlC-like cupins"/>
    <property type="match status" value="1"/>
</dbReference>
<keyword evidence="4" id="KW-1185">Reference proteome</keyword>
<dbReference type="Proteomes" id="UP001596337">
    <property type="component" value="Unassembled WGS sequence"/>
</dbReference>
<evidence type="ECO:0000256" key="2">
    <source>
        <dbReference type="ARBA" id="ARBA00022833"/>
    </source>
</evidence>
<keyword evidence="1" id="KW-0479">Metal-binding</keyword>
<dbReference type="EMBL" id="JBHSXX010000001">
    <property type="protein sequence ID" value="MFC6870061.1"/>
    <property type="molecule type" value="Genomic_DNA"/>
</dbReference>
<accession>A0ABW2C3Z9</accession>
<organism evidence="3 4">
    <name type="scientific">Haloechinothrix salitolerans</name>
    <dbReference type="NCBI Taxonomy" id="926830"/>
    <lineage>
        <taxon>Bacteria</taxon>
        <taxon>Bacillati</taxon>
        <taxon>Actinomycetota</taxon>
        <taxon>Actinomycetes</taxon>
        <taxon>Pseudonocardiales</taxon>
        <taxon>Pseudonocardiaceae</taxon>
        <taxon>Haloechinothrix</taxon>
    </lineage>
</organism>
<protein>
    <submittedName>
        <fullName evidence="3">Class I mannose-6-phosphate isomerase</fullName>
    </submittedName>
</protein>
<keyword evidence="3" id="KW-0413">Isomerase</keyword>
<evidence type="ECO:0000313" key="4">
    <source>
        <dbReference type="Proteomes" id="UP001596337"/>
    </source>
</evidence>
<evidence type="ECO:0000256" key="1">
    <source>
        <dbReference type="ARBA" id="ARBA00022723"/>
    </source>
</evidence>
<reference evidence="4" key="1">
    <citation type="journal article" date="2019" name="Int. J. Syst. Evol. Microbiol.">
        <title>The Global Catalogue of Microorganisms (GCM) 10K type strain sequencing project: providing services to taxonomists for standard genome sequencing and annotation.</title>
        <authorList>
            <consortium name="The Broad Institute Genomics Platform"/>
            <consortium name="The Broad Institute Genome Sequencing Center for Infectious Disease"/>
            <person name="Wu L."/>
            <person name="Ma J."/>
        </authorList>
    </citation>
    <scope>NUCLEOTIDE SEQUENCE [LARGE SCALE GENOMIC DNA]</scope>
    <source>
        <strain evidence="4">KCTC 32255</strain>
    </source>
</reference>
<dbReference type="RefSeq" id="WP_345394170.1">
    <property type="nucleotide sequence ID" value="NZ_BAABLA010000021.1"/>
</dbReference>
<evidence type="ECO:0000313" key="3">
    <source>
        <dbReference type="EMBL" id="MFC6870061.1"/>
    </source>
</evidence>
<dbReference type="CDD" id="cd07010">
    <property type="entry name" value="cupin_PMI_type_I_N_bac"/>
    <property type="match status" value="1"/>
</dbReference>
<dbReference type="PANTHER" id="PTHR42742">
    <property type="entry name" value="TRANSCRIPTIONAL REPRESSOR MPRA"/>
    <property type="match status" value="1"/>
</dbReference>
<comment type="caution">
    <text evidence="3">The sequence shown here is derived from an EMBL/GenBank/DDBJ whole genome shotgun (WGS) entry which is preliminary data.</text>
</comment>
<proteinExistence type="predicted"/>
<name>A0ABW2C3Z9_9PSEU</name>
<keyword evidence="2" id="KW-0862">Zinc</keyword>
<dbReference type="Gene3D" id="2.60.120.10">
    <property type="entry name" value="Jelly Rolls"/>
    <property type="match status" value="1"/>
</dbReference>
<dbReference type="InterPro" id="IPR011051">
    <property type="entry name" value="RmlC_Cupin_sf"/>
</dbReference>
<sequence length="347" mass="36593">MNDAQQRPKAEPLSPNQPPHFYRGGAAIAAFRGLPVLDDHRPEDWVASATARFGTAGTGLSVLAEGTRLADAVRGDPYGWLGGEHVARFGHSTALLVKLLDAGQRLPVHCHPSDDFARTHLSAACGKTEAWLVLGTTGERPRVWAGFRDDVDEAMAYRWVSEQDGAALLGALNEIPVRTGDALVIPAGLPHAIGEGVFVLELQQPSDLSLTLEWLDFLDTAEQAHLGIGFERALAALDRSAWDNDRLATLLTRRESGSLLADAADDFFRADRLSGGATVEPGFAVIVVLGGSGTLHTDNGAPLPLARGTTVVVPHAAGPARLSGLDGALDVIACRPPTVPNPGETVS</sequence>
<gene>
    <name evidence="3" type="ORF">ACFQGD_23240</name>
</gene>
<dbReference type="InterPro" id="IPR014710">
    <property type="entry name" value="RmlC-like_jellyroll"/>
</dbReference>
<dbReference type="InterPro" id="IPR051804">
    <property type="entry name" value="Carb_Metab_Reg_Kinase/Isom"/>
</dbReference>
<dbReference type="GO" id="GO:0016853">
    <property type="term" value="F:isomerase activity"/>
    <property type="evidence" value="ECO:0007669"/>
    <property type="project" value="UniProtKB-KW"/>
</dbReference>